<dbReference type="InterPro" id="IPR015422">
    <property type="entry name" value="PyrdxlP-dep_Trfase_small"/>
</dbReference>
<evidence type="ECO:0000256" key="4">
    <source>
        <dbReference type="ARBA" id="ARBA00022898"/>
    </source>
</evidence>
<dbReference type="EMBL" id="BAABJX010000048">
    <property type="protein sequence ID" value="GAA4843973.1"/>
    <property type="molecule type" value="Genomic_DNA"/>
</dbReference>
<evidence type="ECO:0000256" key="2">
    <source>
        <dbReference type="ARBA" id="ARBA00009533"/>
    </source>
</evidence>
<proteinExistence type="inferred from homology"/>
<evidence type="ECO:0000313" key="8">
    <source>
        <dbReference type="Proteomes" id="UP001500298"/>
    </source>
</evidence>
<keyword evidence="5 6" id="KW-0456">Lyase</keyword>
<dbReference type="Gene3D" id="3.90.1150.10">
    <property type="entry name" value="Aspartate Aminotransferase, domain 1"/>
    <property type="match status" value="1"/>
</dbReference>
<evidence type="ECO:0000256" key="1">
    <source>
        <dbReference type="ARBA" id="ARBA00001933"/>
    </source>
</evidence>
<gene>
    <name evidence="7" type="ORF">GCM10023331_31170</name>
</gene>
<evidence type="ECO:0000256" key="6">
    <source>
        <dbReference type="RuleBase" id="RU000382"/>
    </source>
</evidence>
<comment type="similarity">
    <text evidence="2 6">Belongs to the group II decarboxylase family.</text>
</comment>
<dbReference type="Pfam" id="PF00282">
    <property type="entry name" value="Pyridoxal_deC"/>
    <property type="match status" value="1"/>
</dbReference>
<dbReference type="InterPro" id="IPR051151">
    <property type="entry name" value="Group_II_Decarboxylase"/>
</dbReference>
<keyword evidence="4 6" id="KW-0663">Pyridoxal phosphate</keyword>
<name>A0ABP9DI20_9BACT</name>
<organism evidence="7 8">
    <name type="scientific">Algivirga pacifica</name>
    <dbReference type="NCBI Taxonomy" id="1162670"/>
    <lineage>
        <taxon>Bacteria</taxon>
        <taxon>Pseudomonadati</taxon>
        <taxon>Bacteroidota</taxon>
        <taxon>Cytophagia</taxon>
        <taxon>Cytophagales</taxon>
        <taxon>Flammeovirgaceae</taxon>
        <taxon>Algivirga</taxon>
    </lineage>
</organism>
<dbReference type="InterPro" id="IPR002129">
    <property type="entry name" value="PyrdxlP-dep_de-COase"/>
</dbReference>
<dbReference type="Gene3D" id="3.40.640.10">
    <property type="entry name" value="Type I PLP-dependent aspartate aminotransferase-like (Major domain)"/>
    <property type="match status" value="1"/>
</dbReference>
<dbReference type="PANTHER" id="PTHR46101">
    <property type="match status" value="1"/>
</dbReference>
<comment type="cofactor">
    <cofactor evidence="1 6">
        <name>pyridoxal 5'-phosphate</name>
        <dbReference type="ChEBI" id="CHEBI:597326"/>
    </cofactor>
</comment>
<keyword evidence="8" id="KW-1185">Reference proteome</keyword>
<dbReference type="InterPro" id="IPR015424">
    <property type="entry name" value="PyrdxlP-dep_Trfase"/>
</dbReference>
<dbReference type="PANTHER" id="PTHR46101:SF18">
    <property type="entry name" value="HISTIDINE DECARBOXYLASE"/>
    <property type="match status" value="1"/>
</dbReference>
<evidence type="ECO:0000313" key="7">
    <source>
        <dbReference type="EMBL" id="GAA4843973.1"/>
    </source>
</evidence>
<comment type="caution">
    <text evidence="7">The sequence shown here is derived from an EMBL/GenBank/DDBJ whole genome shotgun (WGS) entry which is preliminary data.</text>
</comment>
<evidence type="ECO:0000256" key="3">
    <source>
        <dbReference type="ARBA" id="ARBA00022793"/>
    </source>
</evidence>
<protein>
    <submittedName>
        <fullName evidence="7">Pyridoxal-dependent decarboxylase</fullName>
    </submittedName>
</protein>
<evidence type="ECO:0000256" key="5">
    <source>
        <dbReference type="ARBA" id="ARBA00023239"/>
    </source>
</evidence>
<accession>A0ABP9DI20</accession>
<reference evidence="8" key="1">
    <citation type="journal article" date="2019" name="Int. J. Syst. Evol. Microbiol.">
        <title>The Global Catalogue of Microorganisms (GCM) 10K type strain sequencing project: providing services to taxonomists for standard genome sequencing and annotation.</title>
        <authorList>
            <consortium name="The Broad Institute Genomics Platform"/>
            <consortium name="The Broad Institute Genome Sequencing Center for Infectious Disease"/>
            <person name="Wu L."/>
            <person name="Ma J."/>
        </authorList>
    </citation>
    <scope>NUCLEOTIDE SEQUENCE [LARGE SCALE GENOMIC DNA]</scope>
    <source>
        <strain evidence="8">JCM 18326</strain>
    </source>
</reference>
<dbReference type="InterPro" id="IPR015421">
    <property type="entry name" value="PyrdxlP-dep_Trfase_major"/>
</dbReference>
<keyword evidence="3" id="KW-0210">Decarboxylase</keyword>
<dbReference type="RefSeq" id="WP_345373443.1">
    <property type="nucleotide sequence ID" value="NZ_BAABJX010000048.1"/>
</dbReference>
<dbReference type="SUPFAM" id="SSF53383">
    <property type="entry name" value="PLP-dependent transferases"/>
    <property type="match status" value="1"/>
</dbReference>
<sequence length="417" mass="47408">MKIQMTYWKKRSQDEVASEIKSALQNNVDFANTPSLGYPASRLDEKVFTNENLYLGNMPVLQAYMANPNHIGCHTFGTSEYASKGTQALEKELLNMVACDLFKMKEGDYDGYVSSGGTEANLQAVWMYRNYFLREKNANPSEIAIIASEDSHFSIAKAANLLMLDYIQIPVHTEERSVKASAFEALMNDALMSGKKYFIVISNMGTSMFGSVDNPDIYTNYMQERGLSFKLHIDADFGGFIYPFNELENHIDFNNPHISSIAVDAHEMLQAPFGTGIFICRKGLIENVLVNDKSYADGVDLTVCGSRSGANAVALWAILSTYGPHKWYEKISILLMRTDWFCKRLDELGIKYYRDPRMNIISIHAEYITKEIAERFQLVPQKKEINNTWYKVLIMSHVEMEHLKELLLSLEEQAMIS</sequence>
<dbReference type="Proteomes" id="UP001500298">
    <property type="component" value="Unassembled WGS sequence"/>
</dbReference>